<dbReference type="SMART" id="SM00558">
    <property type="entry name" value="JmjC"/>
    <property type="match status" value="1"/>
</dbReference>
<evidence type="ECO:0000259" key="1">
    <source>
        <dbReference type="PROSITE" id="PS51184"/>
    </source>
</evidence>
<dbReference type="PANTHER" id="PTHR12461">
    <property type="entry name" value="HYPOXIA-INDUCIBLE FACTOR 1 ALPHA INHIBITOR-RELATED"/>
    <property type="match status" value="1"/>
</dbReference>
<protein>
    <submittedName>
        <fullName evidence="3">Bifunctional peptidase and (3S)-lysyl hydroxylase Jmjd7 isoform X1</fullName>
    </submittedName>
</protein>
<dbReference type="PROSITE" id="PS51184">
    <property type="entry name" value="JMJC"/>
    <property type="match status" value="1"/>
</dbReference>
<dbReference type="Proteomes" id="UP000694888">
    <property type="component" value="Unplaced"/>
</dbReference>
<keyword evidence="2" id="KW-1185">Reference proteome</keyword>
<reference evidence="3" key="1">
    <citation type="submission" date="2025-08" db="UniProtKB">
        <authorList>
            <consortium name="RefSeq"/>
        </authorList>
    </citation>
    <scope>IDENTIFICATION</scope>
</reference>
<organism evidence="2 3">
    <name type="scientific">Aplysia californica</name>
    <name type="common">California sea hare</name>
    <dbReference type="NCBI Taxonomy" id="6500"/>
    <lineage>
        <taxon>Eukaryota</taxon>
        <taxon>Metazoa</taxon>
        <taxon>Spiralia</taxon>
        <taxon>Lophotrochozoa</taxon>
        <taxon>Mollusca</taxon>
        <taxon>Gastropoda</taxon>
        <taxon>Heterobranchia</taxon>
        <taxon>Euthyneura</taxon>
        <taxon>Tectipleura</taxon>
        <taxon>Aplysiida</taxon>
        <taxon>Aplysioidea</taxon>
        <taxon>Aplysiidae</taxon>
        <taxon>Aplysia</taxon>
    </lineage>
</organism>
<dbReference type="PANTHER" id="PTHR12461:SF99">
    <property type="entry name" value="BIFUNCTIONAL PEPTIDASE AND (3S)-LYSYL HYDROXYLASE JMJD7"/>
    <property type="match status" value="1"/>
</dbReference>
<evidence type="ECO:0000313" key="2">
    <source>
        <dbReference type="Proteomes" id="UP000694888"/>
    </source>
</evidence>
<evidence type="ECO:0000313" key="3">
    <source>
        <dbReference type="RefSeq" id="XP_005105261.1"/>
    </source>
</evidence>
<dbReference type="InterPro" id="IPR003347">
    <property type="entry name" value="JmjC_dom"/>
</dbReference>
<accession>A0ABM0JZL6</accession>
<dbReference type="Pfam" id="PF13621">
    <property type="entry name" value="Cupin_8"/>
    <property type="match status" value="1"/>
</dbReference>
<dbReference type="SUPFAM" id="SSF51197">
    <property type="entry name" value="Clavaminate synthase-like"/>
    <property type="match status" value="1"/>
</dbReference>
<dbReference type="Gene3D" id="2.60.120.10">
    <property type="entry name" value="Jelly Rolls"/>
    <property type="match status" value="1"/>
</dbReference>
<gene>
    <name evidence="3" type="primary">LOC101861381</name>
</gene>
<dbReference type="InterPro" id="IPR041667">
    <property type="entry name" value="Cupin_8"/>
</dbReference>
<name>A0ABM0JZL6_APLCA</name>
<dbReference type="GeneID" id="101861381"/>
<feature type="domain" description="JmjC" evidence="1">
    <location>
        <begin position="134"/>
        <end position="309"/>
    </location>
</feature>
<dbReference type="InterPro" id="IPR014710">
    <property type="entry name" value="RmlC-like_jellyroll"/>
</dbReference>
<sequence length="317" mass="36652">MDPDCRSSENRMKQALKVLSSEVQDLVGWIDSVDAPPDPLTFNRNWVAQNRPLIINNAFDHWPALNKWTDKYLRDKIGEVPVTVAVTPNGYADAINGNRFVMPEERKMSLSGFLDILSSPDKDRTNGVFYIQKQNSNLEDEFSSIMEDVHPFSWAEEVFGKGPDATNFWMGDERAVTSMHKDPYENLYCVVSGHKDFLLLPPTDLPYLPYEKYPAASYKENEDGKFEIIDEVDSPEVPWINIDPLNPDLEKYPNYAKAQPMTCRVKAGQMLYLPSLWFHHVRQSHGCIAVNFWYDMVFDFKWAYFRFLEQLVSKDSP</sequence>
<dbReference type="RefSeq" id="XP_005105261.1">
    <property type="nucleotide sequence ID" value="XM_005105204.3"/>
</dbReference>
<proteinExistence type="predicted"/>